<reference evidence="6 7" key="1">
    <citation type="submission" date="2019-05" db="EMBL/GenBank/DDBJ databases">
        <authorList>
            <consortium name="Pathogen Informatics"/>
        </authorList>
    </citation>
    <scope>NUCLEOTIDE SEQUENCE [LARGE SCALE GENOMIC DNA]</scope>
    <source>
        <strain evidence="6 7">NCTC11429</strain>
    </source>
</reference>
<evidence type="ECO:0000256" key="3">
    <source>
        <dbReference type="ARBA" id="ARBA00022801"/>
    </source>
</evidence>
<keyword evidence="4" id="KW-0862">Zinc</keyword>
<sequence>MTASLLNVHIPNVLNMVQAYSLYEGSFSVDKSKKFVPFDPDFDDPGDRPGSMFIDVHPFLLKTDAGLIICDTGLGYANDNGVLRLHENIRKLGHEPGDINYVLMSHLHKDHAGGMVTIESGTPRIAFPKAEYIVQRGEWEDAYSGISNSYRTEIFDVVQRSGNLVLVEGTGKVNDVISYAHSGGHTANHQVFHIHSDSEHYFFGGDVLPEPEEIFHNYVAKYDFDGRRSKELRQTYWAAGAPENWIFLFYHSKSIAIGRSQAREDGSFRLIDAQP</sequence>
<dbReference type="AlphaFoldDB" id="A0A4V6KQQ8"/>
<dbReference type="STRING" id="1123265.GCA_000686625_01106"/>
<dbReference type="Gene3D" id="3.60.15.10">
    <property type="entry name" value="Ribonuclease Z/Hydroxyacylglutathione hydrolase-like"/>
    <property type="match status" value="1"/>
</dbReference>
<dbReference type="EMBL" id="LR590484">
    <property type="protein sequence ID" value="VTR39818.1"/>
    <property type="molecule type" value="Genomic_DNA"/>
</dbReference>
<evidence type="ECO:0000256" key="4">
    <source>
        <dbReference type="ARBA" id="ARBA00022833"/>
    </source>
</evidence>
<keyword evidence="3" id="KW-0378">Hydrolase</keyword>
<comment type="similarity">
    <text evidence="1">Belongs to the metallo-beta-lactamase superfamily.</text>
</comment>
<evidence type="ECO:0000313" key="6">
    <source>
        <dbReference type="EMBL" id="VTR39818.1"/>
    </source>
</evidence>
<dbReference type="GO" id="GO:0016787">
    <property type="term" value="F:hydrolase activity"/>
    <property type="evidence" value="ECO:0007669"/>
    <property type="project" value="UniProtKB-KW"/>
</dbReference>
<dbReference type="InterPro" id="IPR036866">
    <property type="entry name" value="RibonucZ/Hydroxyglut_hydro"/>
</dbReference>
<accession>A0A4V6KQQ8</accession>
<dbReference type="PANTHER" id="PTHR42978">
    <property type="entry name" value="QUORUM-QUENCHING LACTONASE YTNP-RELATED-RELATED"/>
    <property type="match status" value="1"/>
</dbReference>
<protein>
    <submittedName>
        <fullName evidence="6">Metallo-beta-lactamase superfamily</fullName>
    </submittedName>
</protein>
<evidence type="ECO:0000259" key="5">
    <source>
        <dbReference type="Pfam" id="PF00753"/>
    </source>
</evidence>
<dbReference type="Proteomes" id="UP000308196">
    <property type="component" value="Chromosome"/>
</dbReference>
<evidence type="ECO:0000256" key="1">
    <source>
        <dbReference type="ARBA" id="ARBA00007749"/>
    </source>
</evidence>
<gene>
    <name evidence="6" type="primary">ytnP_1</name>
    <name evidence="6" type="ORF">NCTC11429_02242</name>
</gene>
<dbReference type="KEGG" id="stha:NCTC11429_02242"/>
<organism evidence="6 7">
    <name type="scientific">Sphingobacterium thalpophilum</name>
    <dbReference type="NCBI Taxonomy" id="259"/>
    <lineage>
        <taxon>Bacteria</taxon>
        <taxon>Pseudomonadati</taxon>
        <taxon>Bacteroidota</taxon>
        <taxon>Sphingobacteriia</taxon>
        <taxon>Sphingobacteriales</taxon>
        <taxon>Sphingobacteriaceae</taxon>
        <taxon>Sphingobacterium</taxon>
    </lineage>
</organism>
<name>A0A4V6KQQ8_9SPHI</name>
<dbReference type="InterPro" id="IPR001279">
    <property type="entry name" value="Metallo-B-lactamas"/>
</dbReference>
<proteinExistence type="inferred from homology"/>
<evidence type="ECO:0000256" key="2">
    <source>
        <dbReference type="ARBA" id="ARBA00022723"/>
    </source>
</evidence>
<dbReference type="PANTHER" id="PTHR42978:SF6">
    <property type="entry name" value="QUORUM-QUENCHING LACTONASE YTNP-RELATED"/>
    <property type="match status" value="1"/>
</dbReference>
<dbReference type="InterPro" id="IPR051013">
    <property type="entry name" value="MBL_superfamily_lactonases"/>
</dbReference>
<evidence type="ECO:0000313" key="7">
    <source>
        <dbReference type="Proteomes" id="UP000308196"/>
    </source>
</evidence>
<feature type="domain" description="Metallo-beta-lactamase" evidence="5">
    <location>
        <begin position="59"/>
        <end position="218"/>
    </location>
</feature>
<dbReference type="GO" id="GO:0046872">
    <property type="term" value="F:metal ion binding"/>
    <property type="evidence" value="ECO:0007669"/>
    <property type="project" value="UniProtKB-KW"/>
</dbReference>
<dbReference type="SUPFAM" id="SSF56281">
    <property type="entry name" value="Metallo-hydrolase/oxidoreductase"/>
    <property type="match status" value="1"/>
</dbReference>
<dbReference type="Pfam" id="PF00753">
    <property type="entry name" value="Lactamase_B"/>
    <property type="match status" value="1"/>
</dbReference>
<keyword evidence="2" id="KW-0479">Metal-binding</keyword>